<organism evidence="3 4">
    <name type="scientific">Microbispora siamensis</name>
    <dbReference type="NCBI Taxonomy" id="564413"/>
    <lineage>
        <taxon>Bacteria</taxon>
        <taxon>Bacillati</taxon>
        <taxon>Actinomycetota</taxon>
        <taxon>Actinomycetes</taxon>
        <taxon>Streptosporangiales</taxon>
        <taxon>Streptosporangiaceae</taxon>
        <taxon>Microbispora</taxon>
    </lineage>
</organism>
<keyword evidence="2" id="KW-0472">Membrane</keyword>
<protein>
    <recommendedName>
        <fullName evidence="5">Zinc transporter ZupT</fullName>
    </recommendedName>
</protein>
<proteinExistence type="predicted"/>
<feature type="transmembrane region" description="Helical" evidence="2">
    <location>
        <begin position="23"/>
        <end position="41"/>
    </location>
</feature>
<feature type="transmembrane region" description="Helical" evidence="2">
    <location>
        <begin position="188"/>
        <end position="209"/>
    </location>
</feature>
<keyword evidence="2" id="KW-0812">Transmembrane</keyword>
<evidence type="ECO:0000256" key="1">
    <source>
        <dbReference type="SAM" id="MobiDB-lite"/>
    </source>
</evidence>
<dbReference type="RefSeq" id="WP_204052392.1">
    <property type="nucleotide sequence ID" value="NZ_BOOF01000056.1"/>
</dbReference>
<reference evidence="3 4" key="1">
    <citation type="submission" date="2021-01" db="EMBL/GenBank/DDBJ databases">
        <title>Whole genome shotgun sequence of Microbispora siamensis NBRC 104113.</title>
        <authorList>
            <person name="Komaki H."/>
            <person name="Tamura T."/>
        </authorList>
    </citation>
    <scope>NUCLEOTIDE SEQUENCE [LARGE SCALE GENOMIC DNA]</scope>
    <source>
        <strain evidence="3 4">NBRC 104113</strain>
    </source>
</reference>
<feature type="region of interest" description="Disordered" evidence="1">
    <location>
        <begin position="286"/>
        <end position="372"/>
    </location>
</feature>
<dbReference type="EMBL" id="BOOF01000056">
    <property type="protein sequence ID" value="GIH66582.1"/>
    <property type="molecule type" value="Genomic_DNA"/>
</dbReference>
<feature type="transmembrane region" description="Helical" evidence="2">
    <location>
        <begin position="48"/>
        <end position="68"/>
    </location>
</feature>
<sequence length="457" mass="47596">MPPLALVWAARPVLDLAPPRQEVMGAVLLVCASTLIGAFLARRNSARMSLWLVIASAMMLVTALVDLAPDAWEEAHEAGVPAWVLALSAGFGFAVITYFTRRGCACPDDEPPRAALHAPGLHRRVKQGIDAAVFGGMGAAAALTLHRAVEGAALALTASVVVIIALVVHSASEGLALAALLDIAKQRLLPWLVVACLSPAVGVAIATFSPLPDHLVPILLAMVMGVLCRTAVVGMKLAASRQQGGRLSRRHIAIAATTAAGAGLLLATAHTLGEEEEPPRLLTAPRDAAGMATPPAPTPRDGGHQTGQDKRLTTLPAPPRRSPSPSFPPPAAAAPASARPAERTPPADGPATQAAERRAAPPPLSRNELSHAVRSGRISLAEVFRRTDPVTQHTPIRRILRALPGATPATVRDLITATGVGAKEHIADLSDRQRRTLLTALTHRPELVASTHTADGD</sequence>
<keyword evidence="4" id="KW-1185">Reference proteome</keyword>
<feature type="transmembrane region" description="Helical" evidence="2">
    <location>
        <begin position="215"/>
        <end position="239"/>
    </location>
</feature>
<gene>
    <name evidence="3" type="ORF">Msi02_73990</name>
</gene>
<feature type="compositionally biased region" description="Basic and acidic residues" evidence="1">
    <location>
        <begin position="301"/>
        <end position="312"/>
    </location>
</feature>
<feature type="compositionally biased region" description="Pro residues" evidence="1">
    <location>
        <begin position="316"/>
        <end position="332"/>
    </location>
</feature>
<evidence type="ECO:0008006" key="5">
    <source>
        <dbReference type="Google" id="ProtNLM"/>
    </source>
</evidence>
<dbReference type="Proteomes" id="UP000660454">
    <property type="component" value="Unassembled WGS sequence"/>
</dbReference>
<keyword evidence="2" id="KW-1133">Transmembrane helix</keyword>
<evidence type="ECO:0000256" key="2">
    <source>
        <dbReference type="SAM" id="Phobius"/>
    </source>
</evidence>
<feature type="transmembrane region" description="Helical" evidence="2">
    <location>
        <begin position="80"/>
        <end position="99"/>
    </location>
</feature>
<feature type="transmembrane region" description="Helical" evidence="2">
    <location>
        <begin position="155"/>
        <end position="181"/>
    </location>
</feature>
<feature type="transmembrane region" description="Helical" evidence="2">
    <location>
        <begin position="131"/>
        <end position="149"/>
    </location>
</feature>
<evidence type="ECO:0000313" key="4">
    <source>
        <dbReference type="Proteomes" id="UP000660454"/>
    </source>
</evidence>
<feature type="transmembrane region" description="Helical" evidence="2">
    <location>
        <begin position="251"/>
        <end position="272"/>
    </location>
</feature>
<accession>A0ABQ4GYR2</accession>
<dbReference type="Gene3D" id="1.10.8.50">
    <property type="match status" value="1"/>
</dbReference>
<name>A0ABQ4GYR2_9ACTN</name>
<evidence type="ECO:0000313" key="3">
    <source>
        <dbReference type="EMBL" id="GIH66582.1"/>
    </source>
</evidence>
<comment type="caution">
    <text evidence="3">The sequence shown here is derived from an EMBL/GenBank/DDBJ whole genome shotgun (WGS) entry which is preliminary data.</text>
</comment>